<name>A0A6L5GPM4_9FIRM</name>
<reference evidence="1" key="1">
    <citation type="journal article" date="2020" name="Appl. Environ. Microbiol.">
        <title>Medium-Chain Fatty Acid Synthesis by 'Candidatus Weimeria bifida' gen. nov., sp. nov., and 'Candidatus Pseudoramibacter fermentans' sp. nov.</title>
        <authorList>
            <person name="Scarborough M.J."/>
            <person name="Myers K.S."/>
            <person name="Donohue T.J."/>
            <person name="Noguera D.R."/>
        </authorList>
    </citation>
    <scope>NUCLEOTIDE SEQUENCE</scope>
    <source>
        <strain evidence="1">EUB1.1</strain>
    </source>
</reference>
<organism evidence="1 2">
    <name type="scientific">Candidatus Pseudoramibacter fermentans</name>
    <dbReference type="NCBI Taxonomy" id="2594427"/>
    <lineage>
        <taxon>Bacteria</taxon>
        <taxon>Bacillati</taxon>
        <taxon>Bacillota</taxon>
        <taxon>Clostridia</taxon>
        <taxon>Eubacteriales</taxon>
        <taxon>Eubacteriaceae</taxon>
        <taxon>Pseudoramibacter</taxon>
    </lineage>
</organism>
<proteinExistence type="predicted"/>
<dbReference type="Pfam" id="PF16993">
    <property type="entry name" value="Asp1"/>
    <property type="match status" value="1"/>
</dbReference>
<evidence type="ECO:0000313" key="2">
    <source>
        <dbReference type="Proteomes" id="UP000473648"/>
    </source>
</evidence>
<accession>A0A6L5GPM4</accession>
<dbReference type="EMBL" id="VOGB01000003">
    <property type="protein sequence ID" value="MQM72033.1"/>
    <property type="molecule type" value="Genomic_DNA"/>
</dbReference>
<keyword evidence="2" id="KW-1185">Reference proteome</keyword>
<dbReference type="AlphaFoldDB" id="A0A6L5GPM4"/>
<dbReference type="NCBIfam" id="TIGR03713">
    <property type="entry name" value="acc_sec_asp1"/>
    <property type="match status" value="1"/>
</dbReference>
<dbReference type="Proteomes" id="UP000473648">
    <property type="component" value="Unassembled WGS sequence"/>
</dbReference>
<dbReference type="GO" id="GO:0015031">
    <property type="term" value="P:protein transport"/>
    <property type="evidence" value="ECO:0007669"/>
    <property type="project" value="InterPro"/>
</dbReference>
<gene>
    <name evidence="1" type="primary">asp1</name>
    <name evidence="1" type="ORF">FRC53_01075</name>
</gene>
<sequence length="540" mass="62137">MQYFIPAWYQNGDWKENEQAWYRARTVTEFDDTVKQIQLFFRKHVAPFEILLLGFSPNFRHFLHRQGVYHAPYWSCFDAMQGITEKDIAMFSFHDLSWPEDVEFIYSPFAVIVKRGDEKYAQIEFAEDGNMFRVDMFKHQVRTCSNIYDDRGFISCQIVYRGGVPYREQYFDETGVWKFARFLDDGHVTINPESSWYVVNTDGEFVHVPYKKPRYRKIDEMIAEVMQENLRHISAFDGFLIAMHPLHAGVLAETMQHHKTVLSFFGRRLDECGIGKMDKRLIAEADVIVADKQATAHQIRQQLGDDGLAIRVITPYDSRQELGNSLHLQVQNILLAVDQIADADFAELVVRLADYVTQRNHRARICLFTRSSRYNERGRLMQKARNALRAADRDPDLAREDEGVTESQIDMQGRAQAVFSVAQCVDEMSVSRTLREQRVLVDLQAVPDQFLQISAMSIGLPQITAQETDYIADGQNGIVIHDASELPDAVDYYLSSIAHFNQAQIASYELGNQFTTGQLVQSWKEVIQSIEHQSTAAGSH</sequence>
<comment type="caution">
    <text evidence="1">The sequence shown here is derived from an EMBL/GenBank/DDBJ whole genome shotgun (WGS) entry which is preliminary data.</text>
</comment>
<dbReference type="InterPro" id="IPR022372">
    <property type="entry name" value="Accessory_SS_Asp1"/>
</dbReference>
<protein>
    <submittedName>
        <fullName evidence="1">Accessory Sec system protein Asp1</fullName>
    </submittedName>
</protein>
<evidence type="ECO:0000313" key="1">
    <source>
        <dbReference type="EMBL" id="MQM72033.1"/>
    </source>
</evidence>